<evidence type="ECO:0000259" key="5">
    <source>
        <dbReference type="Pfam" id="PF15906"/>
    </source>
</evidence>
<evidence type="ECO:0000313" key="7">
    <source>
        <dbReference type="Proteomes" id="UP001497623"/>
    </source>
</evidence>
<organism evidence="6 7">
    <name type="scientific">Meganyctiphanes norvegica</name>
    <name type="common">Northern krill</name>
    <name type="synonym">Thysanopoda norvegica</name>
    <dbReference type="NCBI Taxonomy" id="48144"/>
    <lineage>
        <taxon>Eukaryota</taxon>
        <taxon>Metazoa</taxon>
        <taxon>Ecdysozoa</taxon>
        <taxon>Arthropoda</taxon>
        <taxon>Crustacea</taxon>
        <taxon>Multicrustacea</taxon>
        <taxon>Malacostraca</taxon>
        <taxon>Eumalacostraca</taxon>
        <taxon>Eucarida</taxon>
        <taxon>Euphausiacea</taxon>
        <taxon>Euphausiidae</taxon>
        <taxon>Meganyctiphanes</taxon>
    </lineage>
</organism>
<dbReference type="GO" id="GO:0005634">
    <property type="term" value="C:nucleus"/>
    <property type="evidence" value="ECO:0007669"/>
    <property type="project" value="UniProtKB-SubCell"/>
</dbReference>
<feature type="domain" description="Nitric oxide synthase-interacting protein zinc-finger" evidence="5">
    <location>
        <begin position="4"/>
        <end position="78"/>
    </location>
</feature>
<evidence type="ECO:0000256" key="4">
    <source>
        <dbReference type="SAM" id="Coils"/>
    </source>
</evidence>
<keyword evidence="4" id="KW-0175">Coiled coil</keyword>
<dbReference type="PIRSF" id="PIRSF023577">
    <property type="entry name" value="ENOS_interacting"/>
    <property type="match status" value="1"/>
</dbReference>
<name>A0AAV2RBT6_MEGNR</name>
<dbReference type="Pfam" id="PF04641">
    <property type="entry name" value="Rtf2"/>
    <property type="match status" value="1"/>
</dbReference>
<dbReference type="Proteomes" id="UP001497623">
    <property type="component" value="Unassembled WGS sequence"/>
</dbReference>
<dbReference type="EMBL" id="CAXKWB010018367">
    <property type="protein sequence ID" value="CAL4120830.1"/>
    <property type="molecule type" value="Genomic_DNA"/>
</dbReference>
<dbReference type="CDD" id="cd16662">
    <property type="entry name" value="RING-Ubox2_NOSIP"/>
    <property type="match status" value="1"/>
</dbReference>
<reference evidence="6 7" key="1">
    <citation type="submission" date="2024-05" db="EMBL/GenBank/DDBJ databases">
        <authorList>
            <person name="Wallberg A."/>
        </authorList>
    </citation>
    <scope>NUCLEOTIDE SEQUENCE [LARGE SCALE GENOMIC DNA]</scope>
</reference>
<keyword evidence="7" id="KW-1185">Reference proteome</keyword>
<dbReference type="InterPro" id="IPR016818">
    <property type="entry name" value="NOSIP"/>
</dbReference>
<dbReference type="InterPro" id="IPR013083">
    <property type="entry name" value="Znf_RING/FYVE/PHD"/>
</dbReference>
<feature type="non-terminal residue" evidence="6">
    <location>
        <position position="294"/>
    </location>
</feature>
<dbReference type="GO" id="GO:0061630">
    <property type="term" value="F:ubiquitin protein ligase activity"/>
    <property type="evidence" value="ECO:0007669"/>
    <property type="project" value="InterPro"/>
</dbReference>
<gene>
    <name evidence="6" type="ORF">MNOR_LOCUS22128</name>
</gene>
<protein>
    <recommendedName>
        <fullName evidence="5">Nitric oxide synthase-interacting protein zinc-finger domain-containing protein</fullName>
    </recommendedName>
</protein>
<comment type="similarity">
    <text evidence="2">Belongs to the NOSIP family.</text>
</comment>
<proteinExistence type="inferred from homology"/>
<evidence type="ECO:0000256" key="1">
    <source>
        <dbReference type="ARBA" id="ARBA00004123"/>
    </source>
</evidence>
<sequence>MTRHSKNCTANAVYSYHEKQKDAKVSGYGSLKMRMSKDAIKDFDCCSLSLQVCREPILTKEGILFDRQSILEYMVAKKNEINRKMKEFEKQCKREQLELEELAQAEQRSKVEKLLKAEGVSSTSSATPPAILPAPKVKDKAISNMVNGKDKKLPAFWLPSLTPHAAPSRKEKPDKTVYCPVTCKPLKIKDFIDVKFTKVNESDERQSLQGKRDRYKCPVSGDVLGNNIPCAILRTTGDVVTMEVVKLIKKDMQHPINGQKLSDSDIIPIIRGGTGFSTVNGDMAIKKHRPVLQA</sequence>
<comment type="subcellular location">
    <subcellularLocation>
        <location evidence="1">Nucleus</location>
    </subcellularLocation>
</comment>
<evidence type="ECO:0000256" key="3">
    <source>
        <dbReference type="ARBA" id="ARBA00023242"/>
    </source>
</evidence>
<dbReference type="Gene3D" id="3.30.40.10">
    <property type="entry name" value="Zinc/RING finger domain, C3HC4 (zinc finger)"/>
    <property type="match status" value="2"/>
</dbReference>
<dbReference type="SUPFAM" id="SSF57850">
    <property type="entry name" value="RING/U-box"/>
    <property type="match status" value="1"/>
</dbReference>
<dbReference type="PANTHER" id="PTHR13063">
    <property type="entry name" value="ENOS INTERACTING PROTEIN"/>
    <property type="match status" value="1"/>
</dbReference>
<dbReference type="Pfam" id="PF15906">
    <property type="entry name" value="zf-NOSIP"/>
    <property type="match status" value="1"/>
</dbReference>
<feature type="coiled-coil region" evidence="4">
    <location>
        <begin position="71"/>
        <end position="105"/>
    </location>
</feature>
<accession>A0AAV2RBT6</accession>
<evidence type="ECO:0000313" key="6">
    <source>
        <dbReference type="EMBL" id="CAL4120830.1"/>
    </source>
</evidence>
<dbReference type="AlphaFoldDB" id="A0AAV2RBT6"/>
<keyword evidence="3" id="KW-0539">Nucleus</keyword>
<dbReference type="PANTHER" id="PTHR13063:SF10">
    <property type="entry name" value="NITRIC OXIDE SYNTHASE-INTERACTING PROTEIN"/>
    <property type="match status" value="1"/>
</dbReference>
<dbReference type="InterPro" id="IPR031790">
    <property type="entry name" value="Znf-NOSIP"/>
</dbReference>
<comment type="caution">
    <text evidence="6">The sequence shown here is derived from an EMBL/GenBank/DDBJ whole genome shotgun (WGS) entry which is preliminary data.</text>
</comment>
<evidence type="ECO:0000256" key="2">
    <source>
        <dbReference type="ARBA" id="ARBA00008126"/>
    </source>
</evidence>